<evidence type="ECO:0000313" key="6">
    <source>
        <dbReference type="EMBL" id="KAJ5112644.1"/>
    </source>
</evidence>
<dbReference type="Gene3D" id="4.10.240.10">
    <property type="entry name" value="Zn(2)-C6 fungal-type DNA-binding domain"/>
    <property type="match status" value="1"/>
</dbReference>
<proteinExistence type="predicted"/>
<comment type="caution">
    <text evidence="6">The sequence shown here is derived from an EMBL/GenBank/DDBJ whole genome shotgun (WGS) entry which is preliminary data.</text>
</comment>
<reference evidence="6" key="1">
    <citation type="submission" date="2022-11" db="EMBL/GenBank/DDBJ databases">
        <authorList>
            <person name="Petersen C."/>
        </authorList>
    </citation>
    <scope>NUCLEOTIDE SEQUENCE</scope>
    <source>
        <strain evidence="6">IBT 30761</strain>
    </source>
</reference>
<dbReference type="GO" id="GO:0008270">
    <property type="term" value="F:zinc ion binding"/>
    <property type="evidence" value="ECO:0007669"/>
    <property type="project" value="InterPro"/>
</dbReference>
<dbReference type="CDD" id="cd00067">
    <property type="entry name" value="GAL4"/>
    <property type="match status" value="1"/>
</dbReference>
<evidence type="ECO:0000256" key="3">
    <source>
        <dbReference type="ARBA" id="ARBA00023163"/>
    </source>
</evidence>
<evidence type="ECO:0000259" key="5">
    <source>
        <dbReference type="PROSITE" id="PS50048"/>
    </source>
</evidence>
<dbReference type="AlphaFoldDB" id="A0A9W9G5Q0"/>
<keyword evidence="7" id="KW-1185">Reference proteome</keyword>
<evidence type="ECO:0000256" key="1">
    <source>
        <dbReference type="ARBA" id="ARBA00023015"/>
    </source>
</evidence>
<dbReference type="InterPro" id="IPR053175">
    <property type="entry name" value="DHMBA_Reg_Transcription_Factor"/>
</dbReference>
<dbReference type="SMART" id="SM00066">
    <property type="entry name" value="GAL4"/>
    <property type="match status" value="1"/>
</dbReference>
<keyword evidence="4" id="KW-0539">Nucleus</keyword>
<keyword evidence="1" id="KW-0805">Transcription regulation</keyword>
<dbReference type="PANTHER" id="PTHR38791:SF5">
    <property type="entry name" value="TRANSCRIPTION FACTOR DBAG-RELATED"/>
    <property type="match status" value="1"/>
</dbReference>
<evidence type="ECO:0000256" key="4">
    <source>
        <dbReference type="ARBA" id="ARBA00023242"/>
    </source>
</evidence>
<keyword evidence="3" id="KW-0804">Transcription</keyword>
<dbReference type="InterPro" id="IPR036864">
    <property type="entry name" value="Zn2-C6_fun-type_DNA-bd_sf"/>
</dbReference>
<dbReference type="PANTHER" id="PTHR38791">
    <property type="entry name" value="ZN(II)2CYS6 TRANSCRIPTION FACTOR (EUROFUNG)-RELATED-RELATED"/>
    <property type="match status" value="1"/>
</dbReference>
<dbReference type="Pfam" id="PF11951">
    <property type="entry name" value="Fungal_trans_2"/>
    <property type="match status" value="1"/>
</dbReference>
<dbReference type="Proteomes" id="UP001149074">
    <property type="component" value="Unassembled WGS sequence"/>
</dbReference>
<protein>
    <recommendedName>
        <fullName evidence="5">Zn(2)-C6 fungal-type domain-containing protein</fullName>
    </recommendedName>
</protein>
<reference evidence="6" key="2">
    <citation type="journal article" date="2023" name="IMA Fungus">
        <title>Comparative genomic study of the Penicillium genus elucidates a diverse pangenome and 15 lateral gene transfer events.</title>
        <authorList>
            <person name="Petersen C."/>
            <person name="Sorensen T."/>
            <person name="Nielsen M.R."/>
            <person name="Sondergaard T.E."/>
            <person name="Sorensen J.L."/>
            <person name="Fitzpatrick D.A."/>
            <person name="Frisvad J.C."/>
            <person name="Nielsen K.L."/>
        </authorList>
    </citation>
    <scope>NUCLEOTIDE SEQUENCE</scope>
    <source>
        <strain evidence="6">IBT 30761</strain>
    </source>
</reference>
<sequence length="526" mass="59370">MPFYGRPSKSCESCRDRRIKCDRIEPVCSQCKRAGKSCGGYRDIPAFLFRNENDKTAHRSAVAKFKSEARRRLLDETPPVIYHPPRIKQRPPQSSLVVQRIPRVLHIPQIPAAVPSSMEEQGLKFFFNQFATKGEEIRHSPFFSEIHSLSWKASPLIASISTEISLRNAVMAVGLAAMSNVTRDRAMQLAAREKYVETINFVRAAVENPEQSKPDLIFKIIAMLSLFEMVSCQSSQVDSWIVHLDGLAALLKQDHFKTVIKTLSARPQIQYYCVSVVKYFLLQGDIPSDLLEWSPNKISSVKPDEQPAVNLIDILVRFTKIHHTLRHIADDQCATDALPIVLSLETELREWERTLPDQWSFSVKESPSLQHTFNGKYLACKDAWASRILNHFFWVRLITNEMILTQLARAKYPGSSSLRHQQRALETIACMATCICAAAASQMSLFQDGASANVPQNPPPLNGIFMLFFPLSVAGGAATAPVEVHQWVIQTLQKIGNTMGIQRALEVIPHLKITRPDELYPYLHAR</sequence>
<dbReference type="InterPro" id="IPR001138">
    <property type="entry name" value="Zn2Cys6_DnaBD"/>
</dbReference>
<dbReference type="OrthoDB" id="5280547at2759"/>
<dbReference type="PROSITE" id="PS50048">
    <property type="entry name" value="ZN2_CY6_FUNGAL_2"/>
    <property type="match status" value="1"/>
</dbReference>
<dbReference type="InterPro" id="IPR021858">
    <property type="entry name" value="Fun_TF"/>
</dbReference>
<gene>
    <name evidence="6" type="ORF">N7532_000689</name>
</gene>
<dbReference type="GO" id="GO:0000981">
    <property type="term" value="F:DNA-binding transcription factor activity, RNA polymerase II-specific"/>
    <property type="evidence" value="ECO:0007669"/>
    <property type="project" value="InterPro"/>
</dbReference>
<dbReference type="SUPFAM" id="SSF57701">
    <property type="entry name" value="Zn2/Cys6 DNA-binding domain"/>
    <property type="match status" value="1"/>
</dbReference>
<dbReference type="Pfam" id="PF00172">
    <property type="entry name" value="Zn_clus"/>
    <property type="match status" value="1"/>
</dbReference>
<name>A0A9W9G5Q0_9EURO</name>
<evidence type="ECO:0000256" key="2">
    <source>
        <dbReference type="ARBA" id="ARBA00023125"/>
    </source>
</evidence>
<dbReference type="EMBL" id="JAPQKI010000001">
    <property type="protein sequence ID" value="KAJ5112644.1"/>
    <property type="molecule type" value="Genomic_DNA"/>
</dbReference>
<dbReference type="PROSITE" id="PS00463">
    <property type="entry name" value="ZN2_CY6_FUNGAL_1"/>
    <property type="match status" value="1"/>
</dbReference>
<dbReference type="RefSeq" id="XP_056480417.1">
    <property type="nucleotide sequence ID" value="XM_056613193.1"/>
</dbReference>
<organism evidence="6 7">
    <name type="scientific">Penicillium argentinense</name>
    <dbReference type="NCBI Taxonomy" id="1131581"/>
    <lineage>
        <taxon>Eukaryota</taxon>
        <taxon>Fungi</taxon>
        <taxon>Dikarya</taxon>
        <taxon>Ascomycota</taxon>
        <taxon>Pezizomycotina</taxon>
        <taxon>Eurotiomycetes</taxon>
        <taxon>Eurotiomycetidae</taxon>
        <taxon>Eurotiales</taxon>
        <taxon>Aspergillaceae</taxon>
        <taxon>Penicillium</taxon>
    </lineage>
</organism>
<dbReference type="GeneID" id="81352172"/>
<keyword evidence="2" id="KW-0238">DNA-binding</keyword>
<dbReference type="GO" id="GO:0003677">
    <property type="term" value="F:DNA binding"/>
    <property type="evidence" value="ECO:0007669"/>
    <property type="project" value="UniProtKB-KW"/>
</dbReference>
<feature type="domain" description="Zn(2)-C6 fungal-type" evidence="5">
    <location>
        <begin position="10"/>
        <end position="38"/>
    </location>
</feature>
<accession>A0A9W9G5Q0</accession>
<evidence type="ECO:0000313" key="7">
    <source>
        <dbReference type="Proteomes" id="UP001149074"/>
    </source>
</evidence>